<dbReference type="STRING" id="1336337.A0A3N4J9A4"/>
<keyword evidence="3" id="KW-0687">Ribonucleoprotein</keyword>
<feature type="non-terminal residue" evidence="5">
    <location>
        <position position="1"/>
    </location>
</feature>
<dbReference type="GO" id="GO:0003735">
    <property type="term" value="F:structural constituent of ribosome"/>
    <property type="evidence" value="ECO:0007669"/>
    <property type="project" value="InterPro"/>
</dbReference>
<sequence>LLPRRTASTLTTTLYIPRAQSHPHQHFATRQNPTLPRRRIKIYPPVAAPPTRDPISALTASQIRTLDPSGTRAELFSRHNPQAIRPGDIVYVRRKNGEPFSGVLLDIRRRGVDTAILLRDHLTKLGVEMWLKVYSPIIDSINLVQRKEKMARRAKLYYMRYPKHDFGPVRGIVSDWVRKSYVAAKKGSTDKAGQDAGRKGQKAKKAK</sequence>
<dbReference type="SUPFAM" id="SSF50104">
    <property type="entry name" value="Translation proteins SH3-like domain"/>
    <property type="match status" value="1"/>
</dbReference>
<dbReference type="GO" id="GO:0005762">
    <property type="term" value="C:mitochondrial large ribosomal subunit"/>
    <property type="evidence" value="ECO:0007669"/>
    <property type="project" value="TreeGrafter"/>
</dbReference>
<dbReference type="InterPro" id="IPR001857">
    <property type="entry name" value="Ribosomal_bL19"/>
</dbReference>
<evidence type="ECO:0000313" key="6">
    <source>
        <dbReference type="Proteomes" id="UP000276215"/>
    </source>
</evidence>
<evidence type="ECO:0000256" key="2">
    <source>
        <dbReference type="ARBA" id="ARBA00022980"/>
    </source>
</evidence>
<evidence type="ECO:0000256" key="1">
    <source>
        <dbReference type="ARBA" id="ARBA00005781"/>
    </source>
</evidence>
<dbReference type="InterPro" id="IPR038657">
    <property type="entry name" value="Ribosomal_bL19_sf"/>
</dbReference>
<evidence type="ECO:0000256" key="4">
    <source>
        <dbReference type="SAM" id="MobiDB-lite"/>
    </source>
</evidence>
<organism evidence="5 6">
    <name type="scientific">Choiromyces venosus 120613-1</name>
    <dbReference type="NCBI Taxonomy" id="1336337"/>
    <lineage>
        <taxon>Eukaryota</taxon>
        <taxon>Fungi</taxon>
        <taxon>Dikarya</taxon>
        <taxon>Ascomycota</taxon>
        <taxon>Pezizomycotina</taxon>
        <taxon>Pezizomycetes</taxon>
        <taxon>Pezizales</taxon>
        <taxon>Tuberaceae</taxon>
        <taxon>Choiromyces</taxon>
    </lineage>
</organism>
<feature type="compositionally biased region" description="Basic and acidic residues" evidence="4">
    <location>
        <begin position="187"/>
        <end position="198"/>
    </location>
</feature>
<evidence type="ECO:0000313" key="5">
    <source>
        <dbReference type="EMBL" id="RPA94816.1"/>
    </source>
</evidence>
<proteinExistence type="inferred from homology"/>
<dbReference type="Pfam" id="PF01245">
    <property type="entry name" value="Ribosomal_L19"/>
    <property type="match status" value="1"/>
</dbReference>
<dbReference type="EMBL" id="ML120433">
    <property type="protein sequence ID" value="RPA94816.1"/>
    <property type="molecule type" value="Genomic_DNA"/>
</dbReference>
<reference evidence="5 6" key="1">
    <citation type="journal article" date="2018" name="Nat. Ecol. Evol.">
        <title>Pezizomycetes genomes reveal the molecular basis of ectomycorrhizal truffle lifestyle.</title>
        <authorList>
            <person name="Murat C."/>
            <person name="Payen T."/>
            <person name="Noel B."/>
            <person name="Kuo A."/>
            <person name="Morin E."/>
            <person name="Chen J."/>
            <person name="Kohler A."/>
            <person name="Krizsan K."/>
            <person name="Balestrini R."/>
            <person name="Da Silva C."/>
            <person name="Montanini B."/>
            <person name="Hainaut M."/>
            <person name="Levati E."/>
            <person name="Barry K.W."/>
            <person name="Belfiori B."/>
            <person name="Cichocki N."/>
            <person name="Clum A."/>
            <person name="Dockter R.B."/>
            <person name="Fauchery L."/>
            <person name="Guy J."/>
            <person name="Iotti M."/>
            <person name="Le Tacon F."/>
            <person name="Lindquist E.A."/>
            <person name="Lipzen A."/>
            <person name="Malagnac F."/>
            <person name="Mello A."/>
            <person name="Molinier V."/>
            <person name="Miyauchi S."/>
            <person name="Poulain J."/>
            <person name="Riccioni C."/>
            <person name="Rubini A."/>
            <person name="Sitrit Y."/>
            <person name="Splivallo R."/>
            <person name="Traeger S."/>
            <person name="Wang M."/>
            <person name="Zifcakova L."/>
            <person name="Wipf D."/>
            <person name="Zambonelli A."/>
            <person name="Paolocci F."/>
            <person name="Nowrousian M."/>
            <person name="Ottonello S."/>
            <person name="Baldrian P."/>
            <person name="Spatafora J.W."/>
            <person name="Henrissat B."/>
            <person name="Nagy L.G."/>
            <person name="Aury J.M."/>
            <person name="Wincker P."/>
            <person name="Grigoriev I.V."/>
            <person name="Bonfante P."/>
            <person name="Martin F.M."/>
        </authorList>
    </citation>
    <scope>NUCLEOTIDE SEQUENCE [LARGE SCALE GENOMIC DNA]</scope>
    <source>
        <strain evidence="5 6">120613-1</strain>
    </source>
</reference>
<dbReference type="Proteomes" id="UP000276215">
    <property type="component" value="Unassembled WGS sequence"/>
</dbReference>
<dbReference type="PANTHER" id="PTHR15680">
    <property type="entry name" value="RIBOSOMAL PROTEIN L19"/>
    <property type="match status" value="1"/>
</dbReference>
<feature type="region of interest" description="Disordered" evidence="4">
    <location>
        <begin position="184"/>
        <end position="207"/>
    </location>
</feature>
<dbReference type="Gene3D" id="2.30.30.790">
    <property type="match status" value="1"/>
</dbReference>
<keyword evidence="6" id="KW-1185">Reference proteome</keyword>
<gene>
    <name evidence="5" type="ORF">L873DRAFT_1566441</name>
</gene>
<accession>A0A3N4J9A4</accession>
<dbReference type="InterPro" id="IPR008991">
    <property type="entry name" value="Translation_prot_SH3-like_sf"/>
</dbReference>
<evidence type="ECO:0008006" key="7">
    <source>
        <dbReference type="Google" id="ProtNLM"/>
    </source>
</evidence>
<dbReference type="PANTHER" id="PTHR15680:SF9">
    <property type="entry name" value="LARGE RIBOSOMAL SUBUNIT PROTEIN BL19M"/>
    <property type="match status" value="1"/>
</dbReference>
<dbReference type="GO" id="GO:0006412">
    <property type="term" value="P:translation"/>
    <property type="evidence" value="ECO:0007669"/>
    <property type="project" value="InterPro"/>
</dbReference>
<dbReference type="AlphaFoldDB" id="A0A3N4J9A4"/>
<comment type="similarity">
    <text evidence="1">Belongs to the bacterial ribosomal protein bL19 family.</text>
</comment>
<evidence type="ECO:0000256" key="3">
    <source>
        <dbReference type="ARBA" id="ARBA00023274"/>
    </source>
</evidence>
<protein>
    <recommendedName>
        <fullName evidence="7">Ribosomal protein L19</fullName>
    </recommendedName>
</protein>
<name>A0A3N4J9A4_9PEZI</name>
<feature type="non-terminal residue" evidence="5">
    <location>
        <position position="207"/>
    </location>
</feature>
<keyword evidence="2" id="KW-0689">Ribosomal protein</keyword>
<dbReference type="OrthoDB" id="432645at2759"/>